<accession>A0A133WX55</accession>
<dbReference type="EMBL" id="DACWHX010000011">
    <property type="protein sequence ID" value="HAU1880646.1"/>
    <property type="molecule type" value="Genomic_DNA"/>
</dbReference>
<dbReference type="PIRSF" id="PIRSF034934">
    <property type="entry name" value="AbiF_AbiD"/>
    <property type="match status" value="1"/>
</dbReference>
<dbReference type="Proteomes" id="UP000866496">
    <property type="component" value="Unassembled WGS sequence"/>
</dbReference>
<evidence type="ECO:0000313" key="1">
    <source>
        <dbReference type="EMBL" id="HAU1880646.1"/>
    </source>
</evidence>
<comment type="caution">
    <text evidence="2">The sequence shown here is derived from an EMBL/GenBank/DDBJ whole genome shotgun (WGS) entry which is preliminary data.</text>
</comment>
<evidence type="ECO:0000313" key="3">
    <source>
        <dbReference type="Proteomes" id="UP000239239"/>
    </source>
</evidence>
<name>A0A133WX55_LEGPN</name>
<dbReference type="InterPro" id="IPR017034">
    <property type="entry name" value="Abi_system_AbiD/AbiF"/>
</dbReference>
<dbReference type="EMBL" id="PQWY01000015">
    <property type="protein sequence ID" value="PPK30113.1"/>
    <property type="molecule type" value="Genomic_DNA"/>
</dbReference>
<sequence>MMRTTTGYFFMAEKSYTKPALTVSQQLEFLFSQGLQIEDQKLAIRALETVSYYRLSSYLLPFKQSHNAKNPRQFKENATFEQVWQLYQFDRELRLLVADAIEKIEVAFRAALTNVTSIRFNPFWYVERNYFKAKAGANRERDFFDDYLKTIKTISTNKQELFIQHYHKNYDKPYFPPIWMMVEALSFGVCSKMFNNIQSKDVRNEIASFLGQHTTVIESWIKSLTYTRNLCAHHSRLWNRWLVIPPLIPKNAPIKTHIDGNYRFQLIAFIIDQLLETIAPESNWKIKLFELFERNEQFSGIEMGFINNWRDDPIWHC</sequence>
<protein>
    <submittedName>
        <fullName evidence="1">Abi family protein</fullName>
    </submittedName>
    <submittedName>
        <fullName evidence="2">Peptide ABC transporter substrate-binding protein</fullName>
    </submittedName>
</protein>
<dbReference type="OrthoDB" id="5363652at2"/>
<organism evidence="2 3">
    <name type="scientific">Legionella pneumophila</name>
    <dbReference type="NCBI Taxonomy" id="446"/>
    <lineage>
        <taxon>Bacteria</taxon>
        <taxon>Pseudomonadati</taxon>
        <taxon>Pseudomonadota</taxon>
        <taxon>Gammaproteobacteria</taxon>
        <taxon>Legionellales</taxon>
        <taxon>Legionellaceae</taxon>
        <taxon>Legionella</taxon>
    </lineage>
</organism>
<proteinExistence type="predicted"/>
<gene>
    <name evidence="2" type="ORF">C3928_10815</name>
    <name evidence="1" type="ORF">JBJ86_10375</name>
</gene>
<dbReference type="AlphaFoldDB" id="A0A133WX55"/>
<reference evidence="2 3" key="2">
    <citation type="submission" date="2018-02" db="EMBL/GenBank/DDBJ databases">
        <title>Draft genome sequences of four Legionella pneumophila clinical strains isolated in Ontario.</title>
        <authorList>
            <person name="Fortuna A."/>
            <person name="Ramnarine R."/>
            <person name="Li A."/>
            <person name="Frantz C."/>
            <person name="Mallo G."/>
        </authorList>
    </citation>
    <scope>NUCLEOTIDE SEQUENCE [LARGE SCALE GENOMIC DNA]</scope>
    <source>
        <strain evidence="2 3">LG61</strain>
    </source>
</reference>
<dbReference type="Proteomes" id="UP000239239">
    <property type="component" value="Unassembled WGS sequence"/>
</dbReference>
<reference evidence="1" key="1">
    <citation type="journal article" date="2018" name="Genome Biol.">
        <title>SKESA: strategic k-mer extension for scrupulous assemblies.</title>
        <authorList>
            <person name="Souvorov A."/>
            <person name="Agarwala R."/>
            <person name="Lipman D.J."/>
        </authorList>
    </citation>
    <scope>NUCLEOTIDE SEQUENCE</scope>
    <source>
        <strain evidence="1">AZ00058701</strain>
    </source>
</reference>
<evidence type="ECO:0000313" key="2">
    <source>
        <dbReference type="EMBL" id="PPK30113.1"/>
    </source>
</evidence>
<dbReference type="Pfam" id="PF07751">
    <property type="entry name" value="Abi_2"/>
    <property type="match status" value="1"/>
</dbReference>
<reference evidence="1" key="3">
    <citation type="submission" date="2019-10" db="EMBL/GenBank/DDBJ databases">
        <authorList>
            <consortium name="NCBI Pathogen Detection Project"/>
        </authorList>
    </citation>
    <scope>NUCLEOTIDE SEQUENCE</scope>
    <source>
        <strain evidence="1">AZ00058701</strain>
    </source>
</reference>
<dbReference type="InterPro" id="IPR011664">
    <property type="entry name" value="Abi_system_AbiD/AbiF-like"/>
</dbReference>